<dbReference type="AlphaFoldDB" id="A0A9P6EWJ7"/>
<evidence type="ECO:0000313" key="2">
    <source>
        <dbReference type="Proteomes" id="UP000723463"/>
    </source>
</evidence>
<accession>A0A9P6EWJ7</accession>
<evidence type="ECO:0000313" key="1">
    <source>
        <dbReference type="EMBL" id="KAF9537600.1"/>
    </source>
</evidence>
<keyword evidence="2" id="KW-1185">Reference proteome</keyword>
<name>A0A9P6EWJ7_9FUNG</name>
<reference evidence="1" key="1">
    <citation type="journal article" date="2020" name="Fungal Divers.">
        <title>Resolving the Mortierellaceae phylogeny through synthesis of multi-gene phylogenetics and phylogenomics.</title>
        <authorList>
            <person name="Vandepol N."/>
            <person name="Liber J."/>
            <person name="Desiro A."/>
            <person name="Na H."/>
            <person name="Kennedy M."/>
            <person name="Barry K."/>
            <person name="Grigoriev I.V."/>
            <person name="Miller A.N."/>
            <person name="O'Donnell K."/>
            <person name="Stajich J.E."/>
            <person name="Bonito G."/>
        </authorList>
    </citation>
    <scope>NUCLEOTIDE SEQUENCE</scope>
    <source>
        <strain evidence="1">NRRL 2591</strain>
    </source>
</reference>
<protein>
    <submittedName>
        <fullName evidence="1">Uncharacterized protein</fullName>
    </submittedName>
</protein>
<comment type="caution">
    <text evidence="1">The sequence shown here is derived from an EMBL/GenBank/DDBJ whole genome shotgun (WGS) entry which is preliminary data.</text>
</comment>
<organism evidence="1 2">
    <name type="scientific">Mortierella hygrophila</name>
    <dbReference type="NCBI Taxonomy" id="979708"/>
    <lineage>
        <taxon>Eukaryota</taxon>
        <taxon>Fungi</taxon>
        <taxon>Fungi incertae sedis</taxon>
        <taxon>Mucoromycota</taxon>
        <taxon>Mortierellomycotina</taxon>
        <taxon>Mortierellomycetes</taxon>
        <taxon>Mortierellales</taxon>
        <taxon>Mortierellaceae</taxon>
        <taxon>Mortierella</taxon>
    </lineage>
</organism>
<gene>
    <name evidence="1" type="ORF">EC957_007941</name>
</gene>
<dbReference type="EMBL" id="JAAAXW010000381">
    <property type="protein sequence ID" value="KAF9537600.1"/>
    <property type="molecule type" value="Genomic_DNA"/>
</dbReference>
<proteinExistence type="predicted"/>
<sequence>MTTTTHAIIFLHSSSSRLSPHLYKTIPIHRKSTFNKFHRIESLAALARHHGQVIHVTCEFAQIWTTLPDHQCINFSTAEISDLQFQDYLDLTDSKNPAFSLKKLSIHINLYWYELDAFFRFLVYTPYVERFVAPTFAYHYRIKGLNGFNFVAYALLEHHRDTLEEIFDAMCTLEMESLDPEVLTRQRIGDAILPTAGMDAVASTIPWACSGLKGGGGVVLPGGGPGTTPTRERVGDSIVRDGDPQAEQGSAGVAFVCKLRQLHLRGHKNFIDKNTVREARRSWKNLG</sequence>
<dbReference type="Proteomes" id="UP000723463">
    <property type="component" value="Unassembled WGS sequence"/>
</dbReference>